<dbReference type="AlphaFoldDB" id="A0A8B2NZM5"/>
<sequence>MAAICVAAAITAGPGALAGPIDVRTRVIETFGGNAEADGRLAFLGGLVLSGPRDFGAWSGMLVDGDRFLAVNDTGLWLTGRMLIEDGRLAGVADLELYPRRDELGRPITSKRNGDAESLTRVPGGVLVAVETKPRIYFYPADGIDVDFEARAERRDLLGQAAIGQLRRFGFEALATTADGTVIAMAEGGPSRAKLLPAYRLPGKGFSLKREADWSITGADMLPGGDMILLERRYGGGIDIGMRVRRIGSDAVDNATGTVDGPVLIEAGFASEIDNMEAIAATVEDGRLVLTMMSDDNHAFLQRTVMLRFAVRDPLPRPNPLRDGSQSG</sequence>
<organism evidence="2 3">
    <name type="scientific">Acuticoccus sediminis</name>
    <dbReference type="NCBI Taxonomy" id="2184697"/>
    <lineage>
        <taxon>Bacteria</taxon>
        <taxon>Pseudomonadati</taxon>
        <taxon>Pseudomonadota</taxon>
        <taxon>Alphaproteobacteria</taxon>
        <taxon>Hyphomicrobiales</taxon>
        <taxon>Amorphaceae</taxon>
        <taxon>Acuticoccus</taxon>
    </lineage>
</organism>
<name>A0A8B2NZM5_9HYPH</name>
<feature type="domain" description="Phytase-like" evidence="1">
    <location>
        <begin position="54"/>
        <end position="298"/>
    </location>
</feature>
<keyword evidence="3" id="KW-1185">Reference proteome</keyword>
<dbReference type="EMBL" id="QHHQ01000001">
    <property type="protein sequence ID" value="RAI03144.1"/>
    <property type="molecule type" value="Genomic_DNA"/>
</dbReference>
<protein>
    <recommendedName>
        <fullName evidence="1">Phytase-like domain-containing protein</fullName>
    </recommendedName>
</protein>
<dbReference type="Proteomes" id="UP000249590">
    <property type="component" value="Unassembled WGS sequence"/>
</dbReference>
<reference evidence="2 3" key="1">
    <citation type="submission" date="2018-05" db="EMBL/GenBank/DDBJ databases">
        <title>Acuticoccus sediminis sp. nov., isolated from deep-sea sediment of Indian Ocean.</title>
        <authorList>
            <person name="Liu X."/>
            <person name="Lai Q."/>
            <person name="Du Y."/>
            <person name="Sun F."/>
            <person name="Zhang X."/>
            <person name="Wang S."/>
            <person name="Shao Z."/>
        </authorList>
    </citation>
    <scope>NUCLEOTIDE SEQUENCE [LARGE SCALE GENOMIC DNA]</scope>
    <source>
        <strain evidence="2 3">PTG4-2</strain>
    </source>
</reference>
<evidence type="ECO:0000313" key="2">
    <source>
        <dbReference type="EMBL" id="RAI03144.1"/>
    </source>
</evidence>
<accession>A0A8B2NZM5</accession>
<proteinExistence type="predicted"/>
<evidence type="ECO:0000259" key="1">
    <source>
        <dbReference type="Pfam" id="PF13449"/>
    </source>
</evidence>
<evidence type="ECO:0000313" key="3">
    <source>
        <dbReference type="Proteomes" id="UP000249590"/>
    </source>
</evidence>
<gene>
    <name evidence="2" type="ORF">DLJ53_01035</name>
</gene>
<comment type="caution">
    <text evidence="2">The sequence shown here is derived from an EMBL/GenBank/DDBJ whole genome shotgun (WGS) entry which is preliminary data.</text>
</comment>
<dbReference type="InterPro" id="IPR014567">
    <property type="entry name" value="UCP031900"/>
</dbReference>
<dbReference type="InterPro" id="IPR027372">
    <property type="entry name" value="Phytase-like_dom"/>
</dbReference>
<dbReference type="PIRSF" id="PIRSF031900">
    <property type="entry name" value="UCP031900"/>
    <property type="match status" value="1"/>
</dbReference>
<dbReference type="Pfam" id="PF13449">
    <property type="entry name" value="Phytase-like"/>
    <property type="match status" value="1"/>
</dbReference>